<keyword evidence="6" id="KW-1185">Reference proteome</keyword>
<sequence>MTTDILSSQARDFDYVIVGGGTAGCVIATRLSEYLPNKSILMIEAGPSDLDNDKVLKLREWLTLLGGELDYDYRTTEQPNGNSHIRHSRAKVLGGCSSHNTLISFKPFEYDCELWESLGCKGWDFKTMMRLIDNLRNQILPVHPKDRNQICKDWVNSCSTAMNIPIIEDFNSEIKETGSILEGVGFFSIAYNPDNGHRSSASVAYVHPFLRGDEKRPNLTILTNAWVSKLIVHNKTVQGVNVRLKNGTKLHVSAKYETILCAGAVDTCRLLLLSGIGPSKQLSELSIPIIHDMPGVGENLLDHPETIIMWELNSPVPQQTSMHSDAGIFLRYQAPDAAKNNNDPSLNPKSLPDGKIADIMMHCYQIPFCLNTARLGYDVPLNAFCMTPNIPRPRSRGRIYLTSSDPSENPALDFQYFTDHDGYDAATLVAGLRAARKIAAEPPFSNWLLREVAPGPSVQTDDQLSEYGRKVAHTVYHPAGTTKMGDPTDEMAVVDPELNIIGLNKVRIADTGVFPVMTSANPMLTVLAIGERAAELVAAKAESQGARCKL</sequence>
<dbReference type="InterPro" id="IPR036188">
    <property type="entry name" value="FAD/NAD-bd_sf"/>
</dbReference>
<accession>A0A420HFD2</accession>
<dbReference type="SUPFAM" id="SSF51905">
    <property type="entry name" value="FAD/NAD(P)-binding domain"/>
    <property type="match status" value="1"/>
</dbReference>
<feature type="binding site" evidence="2">
    <location>
        <position position="92"/>
    </location>
    <ligand>
        <name>FAD</name>
        <dbReference type="ChEBI" id="CHEBI:57692"/>
    </ligand>
</feature>
<dbReference type="EMBL" id="MCFK01008413">
    <property type="protein sequence ID" value="RKF56097.1"/>
    <property type="molecule type" value="Genomic_DNA"/>
</dbReference>
<dbReference type="Proteomes" id="UP000286134">
    <property type="component" value="Unassembled WGS sequence"/>
</dbReference>
<dbReference type="OrthoDB" id="269227at2759"/>
<keyword evidence="2" id="KW-0285">Flavoprotein</keyword>
<evidence type="ECO:0000256" key="1">
    <source>
        <dbReference type="ARBA" id="ARBA00010790"/>
    </source>
</evidence>
<dbReference type="STRING" id="212602.A0A420HFD2"/>
<dbReference type="PANTHER" id="PTHR11552:SF152">
    <property type="entry name" value="OXIDASE (CODA), PUTATIVE (AFU_ORTHOLOGUE AFUA_8G04090)-RELATED"/>
    <property type="match status" value="1"/>
</dbReference>
<keyword evidence="2" id="KW-0274">FAD</keyword>
<dbReference type="InterPro" id="IPR000172">
    <property type="entry name" value="GMC_OxRdtase_N"/>
</dbReference>
<dbReference type="GO" id="GO:0016614">
    <property type="term" value="F:oxidoreductase activity, acting on CH-OH group of donors"/>
    <property type="evidence" value="ECO:0007669"/>
    <property type="project" value="InterPro"/>
</dbReference>
<dbReference type="PIRSF" id="PIRSF000137">
    <property type="entry name" value="Alcohol_oxidase"/>
    <property type="match status" value="1"/>
</dbReference>
<dbReference type="Gene3D" id="3.50.50.60">
    <property type="entry name" value="FAD/NAD(P)-binding domain"/>
    <property type="match status" value="1"/>
</dbReference>
<feature type="domain" description="Glucose-methanol-choline oxidoreductase C-terminal" evidence="4">
    <location>
        <begin position="393"/>
        <end position="530"/>
    </location>
</feature>
<comment type="cofactor">
    <cofactor evidence="2">
        <name>FAD</name>
        <dbReference type="ChEBI" id="CHEBI:57692"/>
    </cofactor>
</comment>
<dbReference type="InterPro" id="IPR012132">
    <property type="entry name" value="GMC_OxRdtase"/>
</dbReference>
<comment type="caution">
    <text evidence="5">The sequence shown here is derived from an EMBL/GenBank/DDBJ whole genome shotgun (WGS) entry which is preliminary data.</text>
</comment>
<dbReference type="PANTHER" id="PTHR11552">
    <property type="entry name" value="GLUCOSE-METHANOL-CHOLINE GMC OXIDOREDUCTASE"/>
    <property type="match status" value="1"/>
</dbReference>
<evidence type="ECO:0000259" key="4">
    <source>
        <dbReference type="Pfam" id="PF05199"/>
    </source>
</evidence>
<reference evidence="5 6" key="1">
    <citation type="journal article" date="2018" name="BMC Genomics">
        <title>Comparative genome analyses reveal sequence features reflecting distinct modes of host-adaptation between dicot and monocot powdery mildew.</title>
        <authorList>
            <person name="Wu Y."/>
            <person name="Ma X."/>
            <person name="Pan Z."/>
            <person name="Kale S.D."/>
            <person name="Song Y."/>
            <person name="King H."/>
            <person name="Zhang Q."/>
            <person name="Presley C."/>
            <person name="Deng X."/>
            <person name="Wei C.I."/>
            <person name="Xiao S."/>
        </authorList>
    </citation>
    <scope>NUCLEOTIDE SEQUENCE [LARGE SCALE GENOMIC DNA]</scope>
    <source>
        <strain evidence="5">UMSG2</strain>
    </source>
</reference>
<organism evidence="5 6">
    <name type="scientific">Erysiphe neolycopersici</name>
    <dbReference type="NCBI Taxonomy" id="212602"/>
    <lineage>
        <taxon>Eukaryota</taxon>
        <taxon>Fungi</taxon>
        <taxon>Dikarya</taxon>
        <taxon>Ascomycota</taxon>
        <taxon>Pezizomycotina</taxon>
        <taxon>Leotiomycetes</taxon>
        <taxon>Erysiphales</taxon>
        <taxon>Erysiphaceae</taxon>
        <taxon>Erysiphe</taxon>
    </lineage>
</organism>
<evidence type="ECO:0000313" key="5">
    <source>
        <dbReference type="EMBL" id="RKF56097.1"/>
    </source>
</evidence>
<comment type="similarity">
    <text evidence="1">Belongs to the GMC oxidoreductase family.</text>
</comment>
<dbReference type="Pfam" id="PF05199">
    <property type="entry name" value="GMC_oxred_C"/>
    <property type="match status" value="1"/>
</dbReference>
<dbReference type="InterPro" id="IPR007867">
    <property type="entry name" value="GMC_OxRtase_C"/>
</dbReference>
<proteinExistence type="inferred from homology"/>
<feature type="binding site" evidence="2">
    <location>
        <position position="227"/>
    </location>
    <ligand>
        <name>FAD</name>
        <dbReference type="ChEBI" id="CHEBI:57692"/>
    </ligand>
</feature>
<dbReference type="SUPFAM" id="SSF54373">
    <property type="entry name" value="FAD-linked reductases, C-terminal domain"/>
    <property type="match status" value="1"/>
</dbReference>
<dbReference type="AlphaFoldDB" id="A0A420HFD2"/>
<feature type="domain" description="Glucose-methanol-choline oxidoreductase N-terminal" evidence="3">
    <location>
        <begin position="13"/>
        <end position="305"/>
    </location>
</feature>
<protein>
    <submittedName>
        <fullName evidence="5">Choline oxidase</fullName>
    </submittedName>
</protein>
<dbReference type="Gene3D" id="3.30.410.40">
    <property type="match status" value="1"/>
</dbReference>
<name>A0A420HFD2_9PEZI</name>
<dbReference type="GO" id="GO:0050660">
    <property type="term" value="F:flavin adenine dinucleotide binding"/>
    <property type="evidence" value="ECO:0007669"/>
    <property type="project" value="InterPro"/>
</dbReference>
<evidence type="ECO:0000256" key="2">
    <source>
        <dbReference type="PIRSR" id="PIRSR000137-2"/>
    </source>
</evidence>
<dbReference type="Pfam" id="PF00732">
    <property type="entry name" value="GMC_oxred_N"/>
    <property type="match status" value="1"/>
</dbReference>
<gene>
    <name evidence="5" type="ORF">OnM2_084018</name>
</gene>
<evidence type="ECO:0000259" key="3">
    <source>
        <dbReference type="Pfam" id="PF00732"/>
    </source>
</evidence>
<evidence type="ECO:0000313" key="6">
    <source>
        <dbReference type="Proteomes" id="UP000286134"/>
    </source>
</evidence>